<protein>
    <submittedName>
        <fullName evidence="2">Uncharacterized protein</fullName>
    </submittedName>
</protein>
<reference evidence="2 3" key="1">
    <citation type="submission" date="2019-01" db="EMBL/GenBank/DDBJ databases">
        <title>Novel species of Nocardioides.</title>
        <authorList>
            <person name="Liu Q."/>
            <person name="Xin Y.-H."/>
        </authorList>
    </citation>
    <scope>NUCLEOTIDE SEQUENCE [LARGE SCALE GENOMIC DNA]</scope>
    <source>
        <strain evidence="2 3">CGMCC 4.6882</strain>
    </source>
</reference>
<feature type="region of interest" description="Disordered" evidence="1">
    <location>
        <begin position="75"/>
        <end position="105"/>
    </location>
</feature>
<dbReference type="EMBL" id="SDWT01000002">
    <property type="protein sequence ID" value="RYB91845.1"/>
    <property type="molecule type" value="Genomic_DNA"/>
</dbReference>
<comment type="caution">
    <text evidence="2">The sequence shown here is derived from an EMBL/GenBank/DDBJ whole genome shotgun (WGS) entry which is preliminary data.</text>
</comment>
<feature type="region of interest" description="Disordered" evidence="1">
    <location>
        <begin position="1"/>
        <end position="24"/>
    </location>
</feature>
<dbReference type="OrthoDB" id="3786822at2"/>
<dbReference type="Proteomes" id="UP000294071">
    <property type="component" value="Unassembled WGS sequence"/>
</dbReference>
<evidence type="ECO:0000313" key="3">
    <source>
        <dbReference type="Proteomes" id="UP000294071"/>
    </source>
</evidence>
<name>A0A4Q2RVC3_9ACTN</name>
<organism evidence="2 3">
    <name type="scientific">Nocardioides oleivorans</name>
    <dbReference type="NCBI Taxonomy" id="273676"/>
    <lineage>
        <taxon>Bacteria</taxon>
        <taxon>Bacillati</taxon>
        <taxon>Actinomycetota</taxon>
        <taxon>Actinomycetes</taxon>
        <taxon>Propionibacteriales</taxon>
        <taxon>Nocardioidaceae</taxon>
        <taxon>Nocardioides</taxon>
    </lineage>
</organism>
<dbReference type="AlphaFoldDB" id="A0A4Q2RVC3"/>
<keyword evidence="3" id="KW-1185">Reference proteome</keyword>
<dbReference type="RefSeq" id="WP_129401511.1">
    <property type="nucleotide sequence ID" value="NZ_SDWT01000002.1"/>
</dbReference>
<feature type="compositionally biased region" description="Acidic residues" evidence="1">
    <location>
        <begin position="1"/>
        <end position="13"/>
    </location>
</feature>
<evidence type="ECO:0000313" key="2">
    <source>
        <dbReference type="EMBL" id="RYB91845.1"/>
    </source>
</evidence>
<accession>A0A4Q2RVC3</accession>
<sequence>MSDDLSLFGDDEPSAPPTQATWPASAADWQIDLLRKALDARGLTTMAERQEAIETSVGRPVESLRALTQEEALSVLNRLGPAPTKKPSGASAWDDRDEDTWIDRL</sequence>
<gene>
    <name evidence="2" type="ORF">EUA93_17080</name>
</gene>
<proteinExistence type="predicted"/>
<evidence type="ECO:0000256" key="1">
    <source>
        <dbReference type="SAM" id="MobiDB-lite"/>
    </source>
</evidence>